<dbReference type="AlphaFoldDB" id="A0A3N1HE10"/>
<proteinExistence type="inferred from homology"/>
<comment type="caution">
    <text evidence="3">The sequence shown here is derived from an EMBL/GenBank/DDBJ whole genome shotgun (WGS) entry which is preliminary data.</text>
</comment>
<name>A0A3N1HE10_9PSEU</name>
<dbReference type="InterPro" id="IPR003488">
    <property type="entry name" value="DprA"/>
</dbReference>
<dbReference type="EMBL" id="RJKM01000001">
    <property type="protein sequence ID" value="ROP40726.1"/>
    <property type="molecule type" value="Genomic_DNA"/>
</dbReference>
<evidence type="ECO:0000259" key="2">
    <source>
        <dbReference type="Pfam" id="PF02481"/>
    </source>
</evidence>
<dbReference type="NCBIfam" id="TIGR00732">
    <property type="entry name" value="dprA"/>
    <property type="match status" value="1"/>
</dbReference>
<feature type="domain" description="Smf/DprA SLOG" evidence="2">
    <location>
        <begin position="83"/>
        <end position="302"/>
    </location>
</feature>
<organism evidence="3 4">
    <name type="scientific">Saccharothrix texasensis</name>
    <dbReference type="NCBI Taxonomy" id="103734"/>
    <lineage>
        <taxon>Bacteria</taxon>
        <taxon>Bacillati</taxon>
        <taxon>Actinomycetota</taxon>
        <taxon>Actinomycetes</taxon>
        <taxon>Pseudonocardiales</taxon>
        <taxon>Pseudonocardiaceae</taxon>
        <taxon>Saccharothrix</taxon>
    </lineage>
</organism>
<dbReference type="Gene3D" id="3.40.50.450">
    <property type="match status" value="1"/>
</dbReference>
<dbReference type="Pfam" id="PF02481">
    <property type="entry name" value="DNA_processg_A"/>
    <property type="match status" value="1"/>
</dbReference>
<evidence type="ECO:0000313" key="3">
    <source>
        <dbReference type="EMBL" id="ROP40726.1"/>
    </source>
</evidence>
<accession>A0A3N1HE10</accession>
<protein>
    <submittedName>
        <fullName evidence="3">DNA processing protein</fullName>
    </submittedName>
</protein>
<gene>
    <name evidence="3" type="ORF">EDD40_6143</name>
</gene>
<dbReference type="PANTHER" id="PTHR43022:SF1">
    <property type="entry name" value="PROTEIN SMF"/>
    <property type="match status" value="1"/>
</dbReference>
<dbReference type="GO" id="GO:0009294">
    <property type="term" value="P:DNA-mediated transformation"/>
    <property type="evidence" value="ECO:0007669"/>
    <property type="project" value="InterPro"/>
</dbReference>
<dbReference type="InterPro" id="IPR057666">
    <property type="entry name" value="DrpA_SLOG"/>
</dbReference>
<keyword evidence="4" id="KW-1185">Reference proteome</keyword>
<evidence type="ECO:0000256" key="1">
    <source>
        <dbReference type="ARBA" id="ARBA00006525"/>
    </source>
</evidence>
<dbReference type="PANTHER" id="PTHR43022">
    <property type="entry name" value="PROTEIN SMF"/>
    <property type="match status" value="1"/>
</dbReference>
<comment type="similarity">
    <text evidence="1">Belongs to the DprA/Smf family.</text>
</comment>
<reference evidence="3 4" key="1">
    <citation type="submission" date="2018-11" db="EMBL/GenBank/DDBJ databases">
        <title>Sequencing the genomes of 1000 actinobacteria strains.</title>
        <authorList>
            <person name="Klenk H.-P."/>
        </authorList>
    </citation>
    <scope>NUCLEOTIDE SEQUENCE [LARGE SCALE GENOMIC DNA]</scope>
    <source>
        <strain evidence="3 4">DSM 44231</strain>
    </source>
</reference>
<evidence type="ECO:0000313" key="4">
    <source>
        <dbReference type="Proteomes" id="UP000268727"/>
    </source>
</evidence>
<dbReference type="Proteomes" id="UP000268727">
    <property type="component" value="Unassembled WGS sequence"/>
</dbReference>
<sequence length="387" mass="40011">MVAVAVSTDEIRLARAYLSRVAEPPAAALARFVAEVGPVEAAELVRAGEVPSGVESQTSARRALDLAEQDLEAAAKVGGRLLVPEDDEWPRWPFNALAIAAANGLRCGLEPLALWVRGDAHLATITERAVAVVGSRAASGYGQHVAGEFGFGLAQAGITVVSGAAYGIDGAAHRGAITAGGLTIAVLACGIDVAYPAGHRALLERIPSQGLLVSEYPPTHTPARHRFLTRNRLIAALAEGTVVVEAGQRSGAKNTAASTAALGRVLMAVPGPITSVSSSGCHELLRSGIALPVTSVAEVIESTGRLGVDLVEATRNTDTGPPQGDAMRVFEALGLTFGHSPEAISVESGVELSRVRALLPQLELASLAERAESGWKRSQDGSWRGDT</sequence>
<dbReference type="SUPFAM" id="SSF102405">
    <property type="entry name" value="MCP/YpsA-like"/>
    <property type="match status" value="1"/>
</dbReference>